<name>A0ABV0PCI0_9TELE</name>
<protein>
    <submittedName>
        <fullName evidence="1">Uncharacterized protein</fullName>
    </submittedName>
</protein>
<evidence type="ECO:0000313" key="1">
    <source>
        <dbReference type="EMBL" id="MEQ2181169.1"/>
    </source>
</evidence>
<dbReference type="Proteomes" id="UP001476798">
    <property type="component" value="Unassembled WGS sequence"/>
</dbReference>
<dbReference type="EMBL" id="JAHRIO010070428">
    <property type="protein sequence ID" value="MEQ2181169.1"/>
    <property type="molecule type" value="Genomic_DNA"/>
</dbReference>
<accession>A0ABV0PCI0</accession>
<keyword evidence="2" id="KW-1185">Reference proteome</keyword>
<feature type="non-terminal residue" evidence="1">
    <location>
        <position position="1"/>
    </location>
</feature>
<evidence type="ECO:0000313" key="2">
    <source>
        <dbReference type="Proteomes" id="UP001476798"/>
    </source>
</evidence>
<proteinExistence type="predicted"/>
<sequence>RCSAVGSGADGSHRSGLSPTSGAVPVLIGFAAGRSGLFVPGKFAGSDVMTIYTFWLKFGYSGGSRSRTGSVGAQSMFLYPEPEMITKLFAVGTSMFLVDPYLTVLLCVYNSIHFSELVRTTPSCGYRVFSVSAHSLGVMQDSRSNTLSHLFWPAEPESFYRIWILDVLMNCFIF</sequence>
<comment type="caution">
    <text evidence="1">The sequence shown here is derived from an EMBL/GenBank/DDBJ whole genome shotgun (WGS) entry which is preliminary data.</text>
</comment>
<organism evidence="1 2">
    <name type="scientific">Goodea atripinnis</name>
    <dbReference type="NCBI Taxonomy" id="208336"/>
    <lineage>
        <taxon>Eukaryota</taxon>
        <taxon>Metazoa</taxon>
        <taxon>Chordata</taxon>
        <taxon>Craniata</taxon>
        <taxon>Vertebrata</taxon>
        <taxon>Euteleostomi</taxon>
        <taxon>Actinopterygii</taxon>
        <taxon>Neopterygii</taxon>
        <taxon>Teleostei</taxon>
        <taxon>Neoteleostei</taxon>
        <taxon>Acanthomorphata</taxon>
        <taxon>Ovalentaria</taxon>
        <taxon>Atherinomorphae</taxon>
        <taxon>Cyprinodontiformes</taxon>
        <taxon>Goodeidae</taxon>
        <taxon>Goodea</taxon>
    </lineage>
</organism>
<gene>
    <name evidence="1" type="ORF">GOODEAATRI_008605</name>
</gene>
<reference evidence="1 2" key="1">
    <citation type="submission" date="2021-06" db="EMBL/GenBank/DDBJ databases">
        <authorList>
            <person name="Palmer J.M."/>
        </authorList>
    </citation>
    <scope>NUCLEOTIDE SEQUENCE [LARGE SCALE GENOMIC DNA]</scope>
    <source>
        <strain evidence="1 2">GA_2019</strain>
        <tissue evidence="1">Muscle</tissue>
    </source>
</reference>